<keyword evidence="1" id="KW-0812">Transmembrane</keyword>
<dbReference type="RefSeq" id="WP_089759107.1">
    <property type="nucleotide sequence ID" value="NZ_BKAT01000002.1"/>
</dbReference>
<dbReference type="EMBL" id="FNRL01000003">
    <property type="protein sequence ID" value="SEA13487.1"/>
    <property type="molecule type" value="Genomic_DNA"/>
</dbReference>
<dbReference type="STRING" id="408074.SAMN05660909_00895"/>
<keyword evidence="3" id="KW-1185">Reference proteome</keyword>
<feature type="transmembrane region" description="Helical" evidence="1">
    <location>
        <begin position="160"/>
        <end position="183"/>
    </location>
</feature>
<protein>
    <recommendedName>
        <fullName evidence="4">DUF445 family protein</fullName>
    </recommendedName>
</protein>
<gene>
    <name evidence="2" type="ORF">SAMN05660909_00895</name>
</gene>
<evidence type="ECO:0000313" key="3">
    <source>
        <dbReference type="Proteomes" id="UP000199656"/>
    </source>
</evidence>
<sequence>MIFILPLIAALIGWLINKIAVSFIVRGLVKQQGVIANRLGELAEDQFSFDDIKTKLADPENIKNLIPLVESHLDSFLRERLPKAMPVLSMFIGDTIVNQIKSHLVNELDALFPVLINQYISNVEKELDIKKMISSRINNIPSATLQSTVREGLKPQFRQLELLGAISGFIIGLLTLAACALLHC</sequence>
<evidence type="ECO:0000256" key="1">
    <source>
        <dbReference type="SAM" id="Phobius"/>
    </source>
</evidence>
<evidence type="ECO:0008006" key="4">
    <source>
        <dbReference type="Google" id="ProtNLM"/>
    </source>
</evidence>
<evidence type="ECO:0000313" key="2">
    <source>
        <dbReference type="EMBL" id="SEA13487.1"/>
    </source>
</evidence>
<dbReference type="Proteomes" id="UP000199656">
    <property type="component" value="Unassembled WGS sequence"/>
</dbReference>
<dbReference type="OrthoDB" id="9787430at2"/>
<keyword evidence="1" id="KW-0472">Membrane</keyword>
<keyword evidence="1" id="KW-1133">Transmembrane helix</keyword>
<proteinExistence type="predicted"/>
<reference evidence="3" key="1">
    <citation type="submission" date="2016-10" db="EMBL/GenBank/DDBJ databases">
        <authorList>
            <person name="Varghese N."/>
            <person name="Submissions S."/>
        </authorList>
    </citation>
    <scope>NUCLEOTIDE SEQUENCE [LARGE SCALE GENOMIC DNA]</scope>
    <source>
        <strain evidence="3">DSM 23920</strain>
    </source>
</reference>
<dbReference type="AlphaFoldDB" id="A0A1H3YQ34"/>
<accession>A0A1H3YQ34</accession>
<feature type="transmembrane region" description="Helical" evidence="1">
    <location>
        <begin position="6"/>
        <end position="29"/>
    </location>
</feature>
<organism evidence="2 3">
    <name type="scientific">Chitinophaga terrae</name>
    <name type="common">ex Kim and Jung 2007</name>
    <dbReference type="NCBI Taxonomy" id="408074"/>
    <lineage>
        <taxon>Bacteria</taxon>
        <taxon>Pseudomonadati</taxon>
        <taxon>Bacteroidota</taxon>
        <taxon>Chitinophagia</taxon>
        <taxon>Chitinophagales</taxon>
        <taxon>Chitinophagaceae</taxon>
        <taxon>Chitinophaga</taxon>
    </lineage>
</organism>
<name>A0A1H3YQ34_9BACT</name>